<feature type="transmembrane region" description="Helical" evidence="1">
    <location>
        <begin position="12"/>
        <end position="30"/>
    </location>
</feature>
<sequence>MLMSKKRWIHALSYEGILLLIMTSVLSYMFEMPVELTGSLGLAMAIISVFWNMLYNNLFEKLEGYLKLQRSIWVRILHAIGFEGGLLFLSVPLIAYSLNLGFLNALLLDISITLCILVYTFIFQWCFDVIERKYSLSQT</sequence>
<feature type="transmembrane region" description="Helical" evidence="1">
    <location>
        <begin position="36"/>
        <end position="55"/>
    </location>
</feature>
<feature type="transmembrane region" description="Helical" evidence="1">
    <location>
        <begin position="102"/>
        <end position="127"/>
    </location>
</feature>
<keyword evidence="1" id="KW-0812">Transmembrane</keyword>
<dbReference type="HOGENOM" id="CLU_120004_1_1_6"/>
<keyword evidence="1" id="KW-0472">Membrane</keyword>
<evidence type="ECO:0000313" key="4">
    <source>
        <dbReference type="Proteomes" id="UP000018418"/>
    </source>
</evidence>
<dbReference type="RefSeq" id="WP_004901360.1">
    <property type="nucleotide sequence ID" value="NZ_BBTI01000012.1"/>
</dbReference>
<proteinExistence type="predicted"/>
<accession>V2UPX9</accession>
<dbReference type="NCBIfam" id="NF033664">
    <property type="entry name" value="PACE_transport"/>
    <property type="match status" value="1"/>
</dbReference>
<dbReference type="NCBIfam" id="NF033663">
    <property type="entry name" value="AceI_fam_PACE"/>
    <property type="match status" value="1"/>
</dbReference>
<comment type="caution">
    <text evidence="3">The sequence shown here is derived from an EMBL/GenBank/DDBJ whole genome shotgun (WGS) entry which is preliminary data.</text>
</comment>
<dbReference type="EMBL" id="AYEU01000004">
    <property type="protein sequence ID" value="ESK52042.1"/>
    <property type="molecule type" value="Genomic_DNA"/>
</dbReference>
<reference evidence="3 4" key="1">
    <citation type="submission" date="2013-10" db="EMBL/GenBank/DDBJ databases">
        <title>The Genome Sequence of Acinetobacter brisouii CIP 110357.</title>
        <authorList>
            <consortium name="The Broad Institute Genomics Platform"/>
            <consortium name="The Broad Institute Genome Sequencing Center for Infectious Disease"/>
            <person name="Cerqueira G."/>
            <person name="Feldgarden M."/>
            <person name="Courvalin P."/>
            <person name="Grillot-Courvalin C."/>
            <person name="Clermont D."/>
            <person name="Rocha E."/>
            <person name="Yoon E.-J."/>
            <person name="Nemec A."/>
            <person name="Young S.K."/>
            <person name="Zeng Q."/>
            <person name="Gargeya S."/>
            <person name="Fitzgerald M."/>
            <person name="Abouelleil A."/>
            <person name="Alvarado L."/>
            <person name="Berlin A.M."/>
            <person name="Chapman S.B."/>
            <person name="Gainer-Dewar J."/>
            <person name="Goldberg J."/>
            <person name="Gnerre S."/>
            <person name="Griggs A."/>
            <person name="Gujja S."/>
            <person name="Hansen M."/>
            <person name="Howarth C."/>
            <person name="Imamovic A."/>
            <person name="Ireland A."/>
            <person name="Larimer J."/>
            <person name="McCowan C."/>
            <person name="Murphy C."/>
            <person name="Pearson M."/>
            <person name="Poon T.W."/>
            <person name="Priest M."/>
            <person name="Roberts A."/>
            <person name="Saif S."/>
            <person name="Shea T."/>
            <person name="Sykes S."/>
            <person name="Wortman J."/>
            <person name="Nusbaum C."/>
            <person name="Birren B."/>
        </authorList>
    </citation>
    <scope>NUCLEOTIDE SEQUENCE [LARGE SCALE GENOMIC DNA]</scope>
    <source>
        <strain evidence="3 4">CIP 110357</strain>
    </source>
</reference>
<dbReference type="InterPro" id="IPR007896">
    <property type="entry name" value="BTP_bacteria"/>
</dbReference>
<dbReference type="PATRIC" id="fig|1341683.3.peg.1128"/>
<name>V2UPX9_9GAMM</name>
<keyword evidence="4" id="KW-1185">Reference proteome</keyword>
<organism evidence="3 4">
    <name type="scientific">Acinetobacter brisouii CIP 110357</name>
    <dbReference type="NCBI Taxonomy" id="1341683"/>
    <lineage>
        <taxon>Bacteria</taxon>
        <taxon>Pseudomonadati</taxon>
        <taxon>Pseudomonadota</taxon>
        <taxon>Gammaproteobacteria</taxon>
        <taxon>Moraxellales</taxon>
        <taxon>Moraxellaceae</taxon>
        <taxon>Acinetobacter</taxon>
    </lineage>
</organism>
<gene>
    <name evidence="3" type="ORF">P255_01138</name>
</gene>
<evidence type="ECO:0000313" key="3">
    <source>
        <dbReference type="EMBL" id="ESK52042.1"/>
    </source>
</evidence>
<dbReference type="Proteomes" id="UP000018418">
    <property type="component" value="Unassembled WGS sequence"/>
</dbReference>
<dbReference type="OrthoDB" id="1631120at2"/>
<dbReference type="InterPro" id="IPR058208">
    <property type="entry name" value="PACE"/>
</dbReference>
<dbReference type="Pfam" id="PF05232">
    <property type="entry name" value="BTP"/>
    <property type="match status" value="2"/>
</dbReference>
<feature type="domain" description="Chlorhexidine efflux transporter" evidence="2">
    <location>
        <begin position="70"/>
        <end position="132"/>
    </location>
</feature>
<evidence type="ECO:0000259" key="2">
    <source>
        <dbReference type="Pfam" id="PF05232"/>
    </source>
</evidence>
<feature type="domain" description="Chlorhexidine efflux transporter" evidence="2">
    <location>
        <begin position="5"/>
        <end position="64"/>
    </location>
</feature>
<evidence type="ECO:0000256" key="1">
    <source>
        <dbReference type="SAM" id="Phobius"/>
    </source>
</evidence>
<feature type="transmembrane region" description="Helical" evidence="1">
    <location>
        <begin position="76"/>
        <end position="96"/>
    </location>
</feature>
<keyword evidence="1" id="KW-1133">Transmembrane helix</keyword>
<protein>
    <recommendedName>
        <fullName evidence="2">Chlorhexidine efflux transporter domain-containing protein</fullName>
    </recommendedName>
</protein>
<dbReference type="AlphaFoldDB" id="V2UPX9"/>
<dbReference type="STRING" id="396323.VH98_06640"/>